<comment type="similarity">
    <text evidence="1">Belongs to the UPF0319 family.</text>
</comment>
<dbReference type="RefSeq" id="WP_136853693.1">
    <property type="nucleotide sequence ID" value="NZ_SWCI01000008.1"/>
</dbReference>
<feature type="chain" id="PRO_5020920456" evidence="3">
    <location>
        <begin position="22"/>
        <end position="221"/>
    </location>
</feature>
<evidence type="ECO:0000256" key="1">
    <source>
        <dbReference type="ARBA" id="ARBA00008490"/>
    </source>
</evidence>
<sequence>MNKASLMAALIAGGLSLNSLAADLNIPLSMEFIAVNGQEVKSNFFSHKDEIELEKGKHTVALVYKDLIEEPYGDGHQRVNSDPFLLHITIDADGVYKLRPQTPIRDLKQAKAFAQAPKVSVTHSDGHQVQYSIEMTSIHEESIIDSLTKELTPEQKHKQEVIAATAPKGSAAASADTPTDANEVQLQGDAKLNPEAMLKYWWQQADEQTRKEFMTWAISNM</sequence>
<protein>
    <submittedName>
        <fullName evidence="4">DUF2057 domain-containing protein</fullName>
    </submittedName>
</protein>
<reference evidence="4 5" key="1">
    <citation type="submission" date="2019-04" db="EMBL/GenBank/DDBJ databases">
        <authorList>
            <person name="Hwang J.C."/>
        </authorList>
    </citation>
    <scope>NUCLEOTIDE SEQUENCE [LARGE SCALE GENOMIC DNA]</scope>
    <source>
        <strain evidence="4 5">IMCC35001</strain>
    </source>
</reference>
<evidence type="ECO:0000313" key="5">
    <source>
        <dbReference type="Proteomes" id="UP000305674"/>
    </source>
</evidence>
<dbReference type="PANTHER" id="PTHR38108:SF1">
    <property type="entry name" value="UPF0319 PROTEIN YCCT"/>
    <property type="match status" value="1"/>
</dbReference>
<dbReference type="EMBL" id="SWCI01000008">
    <property type="protein sequence ID" value="TKB48222.1"/>
    <property type="molecule type" value="Genomic_DNA"/>
</dbReference>
<dbReference type="PANTHER" id="PTHR38108">
    <property type="entry name" value="UPF0319 PROTEIN YCCT"/>
    <property type="match status" value="1"/>
</dbReference>
<keyword evidence="2 3" id="KW-0732">Signal</keyword>
<accession>A0A4V5NV63</accession>
<evidence type="ECO:0000313" key="4">
    <source>
        <dbReference type="EMBL" id="TKB48222.1"/>
    </source>
</evidence>
<organism evidence="4 5">
    <name type="scientific">Ferrimonas sediminicola</name>
    <dbReference type="NCBI Taxonomy" id="2569538"/>
    <lineage>
        <taxon>Bacteria</taxon>
        <taxon>Pseudomonadati</taxon>
        <taxon>Pseudomonadota</taxon>
        <taxon>Gammaproteobacteria</taxon>
        <taxon>Alteromonadales</taxon>
        <taxon>Ferrimonadaceae</taxon>
        <taxon>Ferrimonas</taxon>
    </lineage>
</organism>
<comment type="caution">
    <text evidence="4">The sequence shown here is derived from an EMBL/GenBank/DDBJ whole genome shotgun (WGS) entry which is preliminary data.</text>
</comment>
<dbReference type="OrthoDB" id="5734775at2"/>
<name>A0A4V5NV63_9GAMM</name>
<feature type="signal peptide" evidence="3">
    <location>
        <begin position="1"/>
        <end position="21"/>
    </location>
</feature>
<keyword evidence="5" id="KW-1185">Reference proteome</keyword>
<proteinExistence type="inferred from homology"/>
<dbReference type="AlphaFoldDB" id="A0A4V5NV63"/>
<dbReference type="Pfam" id="PF09829">
    <property type="entry name" value="DUF2057"/>
    <property type="match status" value="1"/>
</dbReference>
<gene>
    <name evidence="4" type="ORF">FCL40_12795</name>
</gene>
<evidence type="ECO:0000256" key="3">
    <source>
        <dbReference type="SAM" id="SignalP"/>
    </source>
</evidence>
<dbReference type="Proteomes" id="UP000305674">
    <property type="component" value="Unassembled WGS sequence"/>
</dbReference>
<evidence type="ECO:0000256" key="2">
    <source>
        <dbReference type="ARBA" id="ARBA00022729"/>
    </source>
</evidence>
<dbReference type="InterPro" id="IPR018635">
    <property type="entry name" value="UPF0319"/>
</dbReference>